<dbReference type="RefSeq" id="WP_286336356.1">
    <property type="nucleotide sequence ID" value="NZ_AP027370.1"/>
</dbReference>
<proteinExistence type="predicted"/>
<organism evidence="2 3">
    <name type="scientific">Hydrogenimonas cancrithermarum</name>
    <dbReference type="NCBI Taxonomy" id="2993563"/>
    <lineage>
        <taxon>Bacteria</taxon>
        <taxon>Pseudomonadati</taxon>
        <taxon>Campylobacterota</taxon>
        <taxon>Epsilonproteobacteria</taxon>
        <taxon>Campylobacterales</taxon>
        <taxon>Hydrogenimonadaceae</taxon>
        <taxon>Hydrogenimonas</taxon>
    </lineage>
</organism>
<feature type="transmembrane region" description="Helical" evidence="1">
    <location>
        <begin position="108"/>
        <end position="128"/>
    </location>
</feature>
<protein>
    <submittedName>
        <fullName evidence="2">Uncharacterized protein</fullName>
    </submittedName>
</protein>
<feature type="transmembrane region" description="Helical" evidence="1">
    <location>
        <begin position="44"/>
        <end position="62"/>
    </location>
</feature>
<sequence length="130" mass="14942">MMNDAVFFIVLLILCEIFESWWQHAPTLGGVLEKVRHYYHIDIFVLLLMHPSFWLVLFIFLYQGGRGTLLSLILVMKAADLAFKLWMVRKIDEGALSAEFRGMLSVPLSPWMPWINVVIYPALLAMALTG</sequence>
<evidence type="ECO:0000313" key="2">
    <source>
        <dbReference type="EMBL" id="BDY13401.1"/>
    </source>
</evidence>
<keyword evidence="1" id="KW-1133">Transmembrane helix</keyword>
<evidence type="ECO:0000313" key="3">
    <source>
        <dbReference type="Proteomes" id="UP001321445"/>
    </source>
</evidence>
<dbReference type="EMBL" id="AP027370">
    <property type="protein sequence ID" value="BDY13401.1"/>
    <property type="molecule type" value="Genomic_DNA"/>
</dbReference>
<keyword evidence="3" id="KW-1185">Reference proteome</keyword>
<reference evidence="2 3" key="1">
    <citation type="submission" date="2023-03" db="EMBL/GenBank/DDBJ databases">
        <title>Description of Hydrogenimonas sp. ISO32.</title>
        <authorList>
            <person name="Mino S."/>
            <person name="Fukazawa S."/>
            <person name="Sawabe T."/>
        </authorList>
    </citation>
    <scope>NUCLEOTIDE SEQUENCE [LARGE SCALE GENOMIC DNA]</scope>
    <source>
        <strain evidence="2 3">ISO32</strain>
    </source>
</reference>
<accession>A0ABM8FM18</accession>
<name>A0ABM8FM18_9BACT</name>
<dbReference type="Proteomes" id="UP001321445">
    <property type="component" value="Chromosome"/>
</dbReference>
<evidence type="ECO:0000256" key="1">
    <source>
        <dbReference type="SAM" id="Phobius"/>
    </source>
</evidence>
<keyword evidence="1" id="KW-0812">Transmembrane</keyword>
<keyword evidence="1" id="KW-0472">Membrane</keyword>
<gene>
    <name evidence="2" type="ORF">HCR_17130</name>
</gene>
<feature type="transmembrane region" description="Helical" evidence="1">
    <location>
        <begin position="69"/>
        <end position="88"/>
    </location>
</feature>